<protein>
    <submittedName>
        <fullName evidence="1">Uncharacterized protein</fullName>
    </submittedName>
</protein>
<name>A0ACB9FYS0_9ASTR</name>
<keyword evidence="2" id="KW-1185">Reference proteome</keyword>
<proteinExistence type="predicted"/>
<dbReference type="Proteomes" id="UP001056120">
    <property type="component" value="Linkage Group LG15"/>
</dbReference>
<reference evidence="2" key="1">
    <citation type="journal article" date="2022" name="Mol. Ecol. Resour.">
        <title>The genomes of chicory, endive, great burdock and yacon provide insights into Asteraceae palaeo-polyploidization history and plant inulin production.</title>
        <authorList>
            <person name="Fan W."/>
            <person name="Wang S."/>
            <person name="Wang H."/>
            <person name="Wang A."/>
            <person name="Jiang F."/>
            <person name="Liu H."/>
            <person name="Zhao H."/>
            <person name="Xu D."/>
            <person name="Zhang Y."/>
        </authorList>
    </citation>
    <scope>NUCLEOTIDE SEQUENCE [LARGE SCALE GENOMIC DNA]</scope>
    <source>
        <strain evidence="2">cv. Yunnan</strain>
    </source>
</reference>
<dbReference type="EMBL" id="CM042032">
    <property type="protein sequence ID" value="KAI3775953.1"/>
    <property type="molecule type" value="Genomic_DNA"/>
</dbReference>
<sequence length="126" mass="14991">MKKSESSFPPVPFAVSRQERPPLHRSPFRSFHPQFIRHHHSSLLLQDLLYIFVQVFRVPSKVLKFIKLIKEAGLRNRLKYALTYREMFLPLRPMKTSFFYMIQKVDSGCTQSETRSQSSSRARYRV</sequence>
<evidence type="ECO:0000313" key="1">
    <source>
        <dbReference type="EMBL" id="KAI3775953.1"/>
    </source>
</evidence>
<reference evidence="1 2" key="2">
    <citation type="journal article" date="2022" name="Mol. Ecol. Resour.">
        <title>The genomes of chicory, endive, great burdock and yacon provide insights into Asteraceae paleo-polyploidization history and plant inulin production.</title>
        <authorList>
            <person name="Fan W."/>
            <person name="Wang S."/>
            <person name="Wang H."/>
            <person name="Wang A."/>
            <person name="Jiang F."/>
            <person name="Liu H."/>
            <person name="Zhao H."/>
            <person name="Xu D."/>
            <person name="Zhang Y."/>
        </authorList>
    </citation>
    <scope>NUCLEOTIDE SEQUENCE [LARGE SCALE GENOMIC DNA]</scope>
    <source>
        <strain evidence="2">cv. Yunnan</strain>
        <tissue evidence="1">Leaves</tissue>
    </source>
</reference>
<comment type="caution">
    <text evidence="1">The sequence shown here is derived from an EMBL/GenBank/DDBJ whole genome shotgun (WGS) entry which is preliminary data.</text>
</comment>
<evidence type="ECO:0000313" key="2">
    <source>
        <dbReference type="Proteomes" id="UP001056120"/>
    </source>
</evidence>
<accession>A0ACB9FYS0</accession>
<gene>
    <name evidence="1" type="ORF">L1987_45713</name>
</gene>
<organism evidence="1 2">
    <name type="scientific">Smallanthus sonchifolius</name>
    <dbReference type="NCBI Taxonomy" id="185202"/>
    <lineage>
        <taxon>Eukaryota</taxon>
        <taxon>Viridiplantae</taxon>
        <taxon>Streptophyta</taxon>
        <taxon>Embryophyta</taxon>
        <taxon>Tracheophyta</taxon>
        <taxon>Spermatophyta</taxon>
        <taxon>Magnoliopsida</taxon>
        <taxon>eudicotyledons</taxon>
        <taxon>Gunneridae</taxon>
        <taxon>Pentapetalae</taxon>
        <taxon>asterids</taxon>
        <taxon>campanulids</taxon>
        <taxon>Asterales</taxon>
        <taxon>Asteraceae</taxon>
        <taxon>Asteroideae</taxon>
        <taxon>Heliantheae alliance</taxon>
        <taxon>Millerieae</taxon>
        <taxon>Smallanthus</taxon>
    </lineage>
</organism>